<evidence type="ECO:0000313" key="4">
    <source>
        <dbReference type="Proteomes" id="UP000264120"/>
    </source>
</evidence>
<dbReference type="OrthoDB" id="7488837at2"/>
<dbReference type="Proteomes" id="UP000264120">
    <property type="component" value="Plasmid unnamed3"/>
</dbReference>
<feature type="domain" description="Plasmid replication protein C N-terminal" evidence="1">
    <location>
        <begin position="19"/>
        <end position="185"/>
    </location>
</feature>
<evidence type="ECO:0000259" key="1">
    <source>
        <dbReference type="Pfam" id="PF03428"/>
    </source>
</evidence>
<dbReference type="AlphaFoldDB" id="A0A347WH57"/>
<organism evidence="3 4">
    <name type="scientific">Komagataeibacter saccharivorans</name>
    <dbReference type="NCBI Taxonomy" id="265959"/>
    <lineage>
        <taxon>Bacteria</taxon>
        <taxon>Pseudomonadati</taxon>
        <taxon>Pseudomonadota</taxon>
        <taxon>Alphaproteobacteria</taxon>
        <taxon>Acetobacterales</taxon>
        <taxon>Acetobacteraceae</taxon>
        <taxon>Komagataeibacter</taxon>
    </lineage>
</organism>
<accession>A0A347WH57</accession>
<dbReference type="InterPro" id="IPR005090">
    <property type="entry name" value="RepC_N"/>
</dbReference>
<evidence type="ECO:0000259" key="2">
    <source>
        <dbReference type="Pfam" id="PF11800"/>
    </source>
</evidence>
<proteinExistence type="predicted"/>
<geneLocation type="plasmid" evidence="3 4">
    <name>unnamed3</name>
</geneLocation>
<keyword evidence="3" id="KW-0614">Plasmid</keyword>
<dbReference type="InterPro" id="IPR021760">
    <property type="entry name" value="RepC_C"/>
</dbReference>
<sequence>MVIHDHSDNARPMRRRGKRTLTPAMLDAVAELAGPAPAFPGKFDVVRVLRALRRPLGLSRNAFELLVCMVERTATGDWEKGATPFIYAHNTTLLNWTGLCLSSLRRAIRDLAEARMLTAHDGRNGQRGRRWQGDEDASRVGFSLASLRYRWPGFMEMLEAERRHRSQIRFLRDAIADLNGVIRQRAEQQGDDAAILQASGIMRRRLRSESIETLSVYHDDMKALWHRLEACPVPVDNPSPDARWTPKVAPMDPNSGTHYTDTKNNLSEIKVVSVAATGRNRIKAMRSAAPADPVVTSSGPDLSALRGFRATSTFYLEICPPLRDLCPSEKPTQPQLTDAAEYLSGQIGITHHAWQQACVVLGRLQASITIIIMAARLHRGEPIRYRDAYFRSLVDRGARSALYLDRSLYALRDACARMTRPPGPSRPSCPVGLRQ</sequence>
<dbReference type="Pfam" id="PF11800">
    <property type="entry name" value="RP-C_C"/>
    <property type="match status" value="1"/>
</dbReference>
<dbReference type="EMBL" id="CP023039">
    <property type="protein sequence ID" value="AXY24200.1"/>
    <property type="molecule type" value="Genomic_DNA"/>
</dbReference>
<name>A0A347WH57_9PROT</name>
<dbReference type="Pfam" id="PF03428">
    <property type="entry name" value="RP-C"/>
    <property type="match status" value="1"/>
</dbReference>
<dbReference type="KEGG" id="ksc:CD178_03456"/>
<dbReference type="RefSeq" id="WP_110548364.1">
    <property type="nucleotide sequence ID" value="NZ_CP023039.1"/>
</dbReference>
<reference evidence="3 4" key="1">
    <citation type="submission" date="2017-08" db="EMBL/GenBank/DDBJ databases">
        <title>Complete genome sequence of Gluconacetobacter saccharivorans CV1 isolated from Fermented Vinegar.</title>
        <authorList>
            <person name="Kim S.-Y."/>
        </authorList>
    </citation>
    <scope>NUCLEOTIDE SEQUENCE [LARGE SCALE GENOMIC DNA]</scope>
    <source>
        <strain evidence="3 4">CV1</strain>
        <plasmid evidence="3 4">unnamed3</plasmid>
    </source>
</reference>
<gene>
    <name evidence="3" type="ORF">CD178_03456</name>
</gene>
<keyword evidence="4" id="KW-1185">Reference proteome</keyword>
<protein>
    <submittedName>
        <fullName evidence="3">Uncharacterized protein</fullName>
    </submittedName>
</protein>
<feature type="domain" description="Plasmid replication protein C C-terminal" evidence="2">
    <location>
        <begin position="313"/>
        <end position="413"/>
    </location>
</feature>
<evidence type="ECO:0000313" key="3">
    <source>
        <dbReference type="EMBL" id="AXY24200.1"/>
    </source>
</evidence>